<sequence length="158" mass="17612">MLYALLKTLHLLSIVVWIGGMVFAHFFLRPAVGMLEPALRVRLMHAVLGRFFNAVLVVALLTLVTGSWMIVNTAAQLAQSEARFRMPLEWMIMATLGMVMMLIFGHIRFVLYKRLGRALQDAAWPKGAAALAQIRLWVMVNLVLGVVIVLVTVLGVSR</sequence>
<evidence type="ECO:0000313" key="4">
    <source>
        <dbReference type="Proteomes" id="UP000824366"/>
    </source>
</evidence>
<name>A0ABM7MJ35_9BURK</name>
<keyword evidence="4" id="KW-1185">Reference proteome</keyword>
<evidence type="ECO:0000259" key="2">
    <source>
        <dbReference type="Pfam" id="PF05425"/>
    </source>
</evidence>
<accession>A0ABM7MJ35</accession>
<dbReference type="Pfam" id="PF05425">
    <property type="entry name" value="CopD"/>
    <property type="match status" value="1"/>
</dbReference>
<dbReference type="RefSeq" id="WP_223912775.1">
    <property type="nucleotide sequence ID" value="NZ_AP024238.1"/>
</dbReference>
<dbReference type="EMBL" id="AP024238">
    <property type="protein sequence ID" value="BCO26279.1"/>
    <property type="molecule type" value="Genomic_DNA"/>
</dbReference>
<proteinExistence type="predicted"/>
<dbReference type="Proteomes" id="UP000824366">
    <property type="component" value="Chromosome"/>
</dbReference>
<evidence type="ECO:0000313" key="3">
    <source>
        <dbReference type="EMBL" id="BCO26279.1"/>
    </source>
</evidence>
<feature type="domain" description="Copper resistance protein D" evidence="2">
    <location>
        <begin position="46"/>
        <end position="153"/>
    </location>
</feature>
<feature type="transmembrane region" description="Helical" evidence="1">
    <location>
        <begin position="136"/>
        <end position="156"/>
    </location>
</feature>
<organism evidence="3 4">
    <name type="scientific">Rhodoferax lithotrophicus</name>
    <dbReference type="NCBI Taxonomy" id="2798804"/>
    <lineage>
        <taxon>Bacteria</taxon>
        <taxon>Pseudomonadati</taxon>
        <taxon>Pseudomonadota</taxon>
        <taxon>Betaproteobacteria</taxon>
        <taxon>Burkholderiales</taxon>
        <taxon>Comamonadaceae</taxon>
        <taxon>Rhodoferax</taxon>
    </lineage>
</organism>
<feature type="transmembrane region" description="Helical" evidence="1">
    <location>
        <begin position="48"/>
        <end position="70"/>
    </location>
</feature>
<keyword evidence="1" id="KW-0812">Transmembrane</keyword>
<keyword evidence="1" id="KW-1133">Transmembrane helix</keyword>
<dbReference type="InterPro" id="IPR008457">
    <property type="entry name" value="Cu-R_CopD_dom"/>
</dbReference>
<gene>
    <name evidence="3" type="ORF">MIZ03_1159</name>
</gene>
<evidence type="ECO:0000256" key="1">
    <source>
        <dbReference type="SAM" id="Phobius"/>
    </source>
</evidence>
<feature type="transmembrane region" description="Helical" evidence="1">
    <location>
        <begin position="90"/>
        <end position="111"/>
    </location>
</feature>
<protein>
    <recommendedName>
        <fullName evidence="2">Copper resistance protein D domain-containing protein</fullName>
    </recommendedName>
</protein>
<reference evidence="3 4" key="1">
    <citation type="journal article" date="2021" name="Microbiol. Spectr.">
        <title>A Single Bacterium Capable of Oxidation and Reduction of Iron at Circumneutral pH.</title>
        <authorList>
            <person name="Kato S."/>
            <person name="Ohkuma M."/>
        </authorList>
    </citation>
    <scope>NUCLEOTIDE SEQUENCE [LARGE SCALE GENOMIC DNA]</scope>
    <source>
        <strain evidence="3 4">MIZ03</strain>
    </source>
</reference>
<keyword evidence="1" id="KW-0472">Membrane</keyword>
<feature type="transmembrane region" description="Helical" evidence="1">
    <location>
        <begin position="6"/>
        <end position="28"/>
    </location>
</feature>